<dbReference type="Proteomes" id="UP000179616">
    <property type="component" value="Unassembled WGS sequence"/>
</dbReference>
<evidence type="ECO:0000313" key="1">
    <source>
        <dbReference type="EMBL" id="OHU22121.1"/>
    </source>
</evidence>
<protein>
    <recommendedName>
        <fullName evidence="3">DUF2993 domain-containing protein</fullName>
    </recommendedName>
</protein>
<proteinExistence type="predicted"/>
<organism evidence="1 2">
    <name type="scientific">Mycobacteroides franklinii</name>
    <dbReference type="NCBI Taxonomy" id="948102"/>
    <lineage>
        <taxon>Bacteria</taxon>
        <taxon>Bacillati</taxon>
        <taxon>Actinomycetota</taxon>
        <taxon>Actinomycetes</taxon>
        <taxon>Mycobacteriales</taxon>
        <taxon>Mycobacteriaceae</taxon>
        <taxon>Mycobacteroides</taxon>
    </lineage>
</organism>
<accession>A0A1S1L8V5</accession>
<dbReference type="AlphaFoldDB" id="A0A1S1L8V5"/>
<dbReference type="STRING" id="948102.BKG76_16565"/>
<name>A0A1S1L8V5_9MYCO</name>
<reference evidence="1 2" key="1">
    <citation type="submission" date="2016-10" db="EMBL/GenBank/DDBJ databases">
        <title>Evaluation of Human, Veterinary and Environmental Mycobacterium chelonae Isolates by Core Genome Phylogenomic Analysis, Targeted Gene Comparison, and Anti-microbial Susceptibility Patterns: A Tale of Mistaken Identities.</title>
        <authorList>
            <person name="Fogelson S.B."/>
            <person name="Camus A.C."/>
            <person name="Lorenz W."/>
            <person name="Vasireddy R."/>
            <person name="Vasireddy S."/>
            <person name="Smith T."/>
            <person name="Brown-Elliott B.A."/>
            <person name="Wallace R.J.Jr."/>
            <person name="Hasan N.A."/>
            <person name="Reischl U."/>
            <person name="Sanchez S."/>
        </authorList>
    </citation>
    <scope>NUCLEOTIDE SEQUENCE [LARGE SCALE GENOMIC DNA]</scope>
    <source>
        <strain evidence="1 2">1559</strain>
    </source>
</reference>
<comment type="caution">
    <text evidence="1">The sequence shown here is derived from an EMBL/GenBank/DDBJ whole genome shotgun (WGS) entry which is preliminary data.</text>
</comment>
<dbReference type="InterPro" id="IPR021373">
    <property type="entry name" value="DUF2993"/>
</dbReference>
<sequence>MALIVVTPGGAEWLVRHSATSLILDNVECVTGDTADIALGSKSMLWQYITGTIDEIGIRTAGNRVRAARQLRIEATFTSVSTATPQTARQVEATLTWPTAGITATIEENLGSLGSRISVSTDSSAGQFTVKIDTPLGDIPIKATPKITNGKVGVEITNIPASIPIPGLSASTIQAALDSVADRLTGEYPLGLQADSVEVLADGARAHLRSSGPVTIASTGSACYQNS</sequence>
<gene>
    <name evidence="1" type="ORF">BKG76_16565</name>
</gene>
<dbReference type="Pfam" id="PF11209">
    <property type="entry name" value="LmeA"/>
    <property type="match status" value="1"/>
</dbReference>
<evidence type="ECO:0008006" key="3">
    <source>
        <dbReference type="Google" id="ProtNLM"/>
    </source>
</evidence>
<dbReference type="EMBL" id="MLIK01000019">
    <property type="protein sequence ID" value="OHU22121.1"/>
    <property type="molecule type" value="Genomic_DNA"/>
</dbReference>
<evidence type="ECO:0000313" key="2">
    <source>
        <dbReference type="Proteomes" id="UP000179616"/>
    </source>
</evidence>